<accession>A0AAV5DS27</accession>
<reference evidence="3" key="2">
    <citation type="submission" date="2021-12" db="EMBL/GenBank/DDBJ databases">
        <title>Resequencing data analysis of finger millet.</title>
        <authorList>
            <person name="Hatakeyama M."/>
            <person name="Aluri S."/>
            <person name="Balachadran M.T."/>
            <person name="Sivarajan S.R."/>
            <person name="Poveda L."/>
            <person name="Shimizu-Inatsugi R."/>
            <person name="Schlapbach R."/>
            <person name="Sreeman S.M."/>
            <person name="Shimizu K.K."/>
        </authorList>
    </citation>
    <scope>NUCLEOTIDE SEQUENCE</scope>
</reference>
<comment type="caution">
    <text evidence="3">The sequence shown here is derived from an EMBL/GenBank/DDBJ whole genome shotgun (WGS) entry which is preliminary data.</text>
</comment>
<keyword evidence="4" id="KW-1185">Reference proteome</keyword>
<dbReference type="AlphaFoldDB" id="A0AAV5DS27"/>
<protein>
    <recommendedName>
        <fullName evidence="2">Agenet domain-containing protein</fullName>
    </recommendedName>
</protein>
<dbReference type="PANTHER" id="PTHR36805">
    <property type="entry name" value="AGENET DOMAIN-CONTAINING PROTEIN"/>
    <property type="match status" value="1"/>
</dbReference>
<organism evidence="3 4">
    <name type="scientific">Eleusine coracana subsp. coracana</name>
    <dbReference type="NCBI Taxonomy" id="191504"/>
    <lineage>
        <taxon>Eukaryota</taxon>
        <taxon>Viridiplantae</taxon>
        <taxon>Streptophyta</taxon>
        <taxon>Embryophyta</taxon>
        <taxon>Tracheophyta</taxon>
        <taxon>Spermatophyta</taxon>
        <taxon>Magnoliopsida</taxon>
        <taxon>Liliopsida</taxon>
        <taxon>Poales</taxon>
        <taxon>Poaceae</taxon>
        <taxon>PACMAD clade</taxon>
        <taxon>Chloridoideae</taxon>
        <taxon>Cynodonteae</taxon>
        <taxon>Eleusininae</taxon>
        <taxon>Eleusine</taxon>
    </lineage>
</organism>
<proteinExistence type="predicted"/>
<feature type="domain" description="Agenet" evidence="2">
    <location>
        <begin position="30"/>
        <end position="90"/>
    </location>
</feature>
<reference evidence="3" key="1">
    <citation type="journal article" date="2018" name="DNA Res.">
        <title>Multiple hybrid de novo genome assembly of finger millet, an orphan allotetraploid crop.</title>
        <authorList>
            <person name="Hatakeyama M."/>
            <person name="Aluri S."/>
            <person name="Balachadran M.T."/>
            <person name="Sivarajan S.R."/>
            <person name="Patrignani A."/>
            <person name="Gruter S."/>
            <person name="Poveda L."/>
            <person name="Shimizu-Inatsugi R."/>
            <person name="Baeten J."/>
            <person name="Francoijs K.J."/>
            <person name="Nataraja K.N."/>
            <person name="Reddy Y.A.N."/>
            <person name="Phadnis S."/>
            <person name="Ravikumar R.L."/>
            <person name="Schlapbach R."/>
            <person name="Sreeman S.M."/>
            <person name="Shimizu K.K."/>
        </authorList>
    </citation>
    <scope>NUCLEOTIDE SEQUENCE</scope>
</reference>
<evidence type="ECO:0000313" key="4">
    <source>
        <dbReference type="Proteomes" id="UP001054889"/>
    </source>
</evidence>
<dbReference type="InterPro" id="IPR014002">
    <property type="entry name" value="Agenet_dom_plant"/>
</dbReference>
<dbReference type="EMBL" id="BQKI01000030">
    <property type="protein sequence ID" value="GJN13005.1"/>
    <property type="molecule type" value="Genomic_DNA"/>
</dbReference>
<dbReference type="Proteomes" id="UP001054889">
    <property type="component" value="Unassembled WGS sequence"/>
</dbReference>
<dbReference type="PANTHER" id="PTHR36805:SF4">
    <property type="entry name" value="AGENET DOMAIN-CONTAINING PROTEIN"/>
    <property type="match status" value="1"/>
</dbReference>
<gene>
    <name evidence="3" type="primary">ga31338</name>
    <name evidence="3" type="ORF">PR202_ga31338</name>
</gene>
<evidence type="ECO:0000313" key="3">
    <source>
        <dbReference type="EMBL" id="GJN13005.1"/>
    </source>
</evidence>
<evidence type="ECO:0000259" key="2">
    <source>
        <dbReference type="SMART" id="SM00743"/>
    </source>
</evidence>
<dbReference type="SMART" id="SM00743">
    <property type="entry name" value="Agenet"/>
    <property type="match status" value="1"/>
</dbReference>
<feature type="region of interest" description="Disordered" evidence="1">
    <location>
        <begin position="160"/>
        <end position="184"/>
    </location>
</feature>
<sequence>MIRPTFPQWYWENQIPDQHPKTDVMAIVSSPWKVGDLIEWWFTECYWSGKIIELLADDKVKIVLHDPPIGEGGFYDADCKNLRPALDWSLENGWSVPLSQAYSAAALQSRSNPEHLFAVLISLRTAGTSDRSARLCMAHSMSSTVAFASSWSHDKCVAQRHKDPVSPSAASRLSLVGRPSPPDR</sequence>
<evidence type="ECO:0000256" key="1">
    <source>
        <dbReference type="SAM" id="MobiDB-lite"/>
    </source>
</evidence>
<name>A0AAV5DS27_ELECO</name>